<dbReference type="AlphaFoldDB" id="A0A917TIG9"/>
<evidence type="ECO:0000256" key="1">
    <source>
        <dbReference type="ARBA" id="ARBA00023002"/>
    </source>
</evidence>
<organism evidence="2 3">
    <name type="scientific">Dactylosporangium sucinum</name>
    <dbReference type="NCBI Taxonomy" id="1424081"/>
    <lineage>
        <taxon>Bacteria</taxon>
        <taxon>Bacillati</taxon>
        <taxon>Actinomycetota</taxon>
        <taxon>Actinomycetes</taxon>
        <taxon>Micromonosporales</taxon>
        <taxon>Micromonosporaceae</taxon>
        <taxon>Dactylosporangium</taxon>
    </lineage>
</organism>
<protein>
    <submittedName>
        <fullName evidence="2">Short-chain dehydrogenase</fullName>
    </submittedName>
</protein>
<proteinExistence type="predicted"/>
<accession>A0A917TIG9</accession>
<evidence type="ECO:0000313" key="3">
    <source>
        <dbReference type="Proteomes" id="UP000642070"/>
    </source>
</evidence>
<reference evidence="2" key="1">
    <citation type="journal article" date="2014" name="Int. J. Syst. Evol. Microbiol.">
        <title>Complete genome sequence of Corynebacterium casei LMG S-19264T (=DSM 44701T), isolated from a smear-ripened cheese.</title>
        <authorList>
            <consortium name="US DOE Joint Genome Institute (JGI-PGF)"/>
            <person name="Walter F."/>
            <person name="Albersmeier A."/>
            <person name="Kalinowski J."/>
            <person name="Ruckert C."/>
        </authorList>
    </citation>
    <scope>NUCLEOTIDE SEQUENCE</scope>
    <source>
        <strain evidence="2">JCM 19831</strain>
    </source>
</reference>
<name>A0A917TIG9_9ACTN</name>
<dbReference type="GO" id="GO:0016491">
    <property type="term" value="F:oxidoreductase activity"/>
    <property type="evidence" value="ECO:0007669"/>
    <property type="project" value="UniProtKB-KW"/>
</dbReference>
<dbReference type="CDD" id="cd05327">
    <property type="entry name" value="retinol-DH_like_SDR_c_like"/>
    <property type="match status" value="1"/>
</dbReference>
<keyword evidence="1" id="KW-0560">Oxidoreductase</keyword>
<sequence>MITGANSGIGLATAKLLARQGATVILACRDPHAMRDAADQVMVAAGDASRVDQVVLDLAELSSVDATAATIGGRYPRLDILVNNAGVMAPKRQRLTRDGFEEQMGVNHLGHFALTGRLLPLLVAGEGARIVTLSSKTHAAVMDVEADIPVPRRYRPWAAYGASKLANLLFAFELHRRLVAAGHAAVSVACHPGFTSTRLTREMASSRVGVALLALVQRLLTQPAADGALPAVCAAAHPAITGGEYLGPVRLAHTRGPAGLDRPRQVAADRELAARLWERSEALTGVVYRFVQRLQPSD</sequence>
<dbReference type="Pfam" id="PF00106">
    <property type="entry name" value="adh_short"/>
    <property type="match status" value="1"/>
</dbReference>
<comment type="caution">
    <text evidence="2">The sequence shown here is derived from an EMBL/GenBank/DDBJ whole genome shotgun (WGS) entry which is preliminary data.</text>
</comment>
<dbReference type="PANTHER" id="PTHR43157:SF31">
    <property type="entry name" value="PHOSPHATIDYLINOSITOL-GLYCAN BIOSYNTHESIS CLASS F PROTEIN"/>
    <property type="match status" value="1"/>
</dbReference>
<dbReference type="Gene3D" id="3.40.50.720">
    <property type="entry name" value="NAD(P)-binding Rossmann-like Domain"/>
    <property type="match status" value="1"/>
</dbReference>
<dbReference type="EMBL" id="BMPI01000010">
    <property type="protein sequence ID" value="GGM23919.1"/>
    <property type="molecule type" value="Genomic_DNA"/>
</dbReference>
<dbReference type="InterPro" id="IPR036291">
    <property type="entry name" value="NAD(P)-bd_dom_sf"/>
</dbReference>
<dbReference type="PANTHER" id="PTHR43157">
    <property type="entry name" value="PHOSPHATIDYLINOSITOL-GLYCAN BIOSYNTHESIS CLASS F PROTEIN-RELATED"/>
    <property type="match status" value="1"/>
</dbReference>
<gene>
    <name evidence="2" type="ORF">GCM10007977_026340</name>
</gene>
<dbReference type="InterPro" id="IPR002347">
    <property type="entry name" value="SDR_fam"/>
</dbReference>
<dbReference type="Proteomes" id="UP000642070">
    <property type="component" value="Unassembled WGS sequence"/>
</dbReference>
<dbReference type="NCBIfam" id="NF004846">
    <property type="entry name" value="PRK06197.1"/>
    <property type="match status" value="1"/>
</dbReference>
<reference evidence="2" key="2">
    <citation type="submission" date="2020-09" db="EMBL/GenBank/DDBJ databases">
        <authorList>
            <person name="Sun Q."/>
            <person name="Ohkuma M."/>
        </authorList>
    </citation>
    <scope>NUCLEOTIDE SEQUENCE</scope>
    <source>
        <strain evidence="2">JCM 19831</strain>
    </source>
</reference>
<evidence type="ECO:0000313" key="2">
    <source>
        <dbReference type="EMBL" id="GGM23919.1"/>
    </source>
</evidence>
<keyword evidence="3" id="KW-1185">Reference proteome</keyword>
<dbReference type="SUPFAM" id="SSF51735">
    <property type="entry name" value="NAD(P)-binding Rossmann-fold domains"/>
    <property type="match status" value="1"/>
</dbReference>